<name>A0A453IS82_AEGTS</name>
<evidence type="ECO:0000256" key="1">
    <source>
        <dbReference type="SAM" id="MobiDB-lite"/>
    </source>
</evidence>
<dbReference type="Proteomes" id="UP000015105">
    <property type="component" value="Chromosome 4D"/>
</dbReference>
<reference evidence="2" key="4">
    <citation type="submission" date="2019-03" db="UniProtKB">
        <authorList>
            <consortium name="EnsemblPlants"/>
        </authorList>
    </citation>
    <scope>IDENTIFICATION</scope>
</reference>
<accession>A0A453IS82</accession>
<evidence type="ECO:0000313" key="2">
    <source>
        <dbReference type="EnsemblPlants" id="AET4Gv20657800.7"/>
    </source>
</evidence>
<reference evidence="3" key="1">
    <citation type="journal article" date="2014" name="Science">
        <title>Ancient hybridizations among the ancestral genomes of bread wheat.</title>
        <authorList>
            <consortium name="International Wheat Genome Sequencing Consortium,"/>
            <person name="Marcussen T."/>
            <person name="Sandve S.R."/>
            <person name="Heier L."/>
            <person name="Spannagl M."/>
            <person name="Pfeifer M."/>
            <person name="Jakobsen K.S."/>
            <person name="Wulff B.B."/>
            <person name="Steuernagel B."/>
            <person name="Mayer K.F."/>
            <person name="Olsen O.A."/>
        </authorList>
    </citation>
    <scope>NUCLEOTIDE SEQUENCE [LARGE SCALE GENOMIC DNA]</scope>
    <source>
        <strain evidence="3">cv. AL8/78</strain>
    </source>
</reference>
<feature type="compositionally biased region" description="Basic residues" evidence="1">
    <location>
        <begin position="95"/>
        <end position="105"/>
    </location>
</feature>
<proteinExistence type="predicted"/>
<dbReference type="Gramene" id="AET4Gv20657800.7">
    <property type="protein sequence ID" value="AET4Gv20657800.7"/>
    <property type="gene ID" value="AET4Gv20657800"/>
</dbReference>
<organism evidence="2 3">
    <name type="scientific">Aegilops tauschii subsp. strangulata</name>
    <name type="common">Goatgrass</name>
    <dbReference type="NCBI Taxonomy" id="200361"/>
    <lineage>
        <taxon>Eukaryota</taxon>
        <taxon>Viridiplantae</taxon>
        <taxon>Streptophyta</taxon>
        <taxon>Embryophyta</taxon>
        <taxon>Tracheophyta</taxon>
        <taxon>Spermatophyta</taxon>
        <taxon>Magnoliopsida</taxon>
        <taxon>Liliopsida</taxon>
        <taxon>Poales</taxon>
        <taxon>Poaceae</taxon>
        <taxon>BOP clade</taxon>
        <taxon>Pooideae</taxon>
        <taxon>Triticodae</taxon>
        <taxon>Triticeae</taxon>
        <taxon>Triticinae</taxon>
        <taxon>Aegilops</taxon>
    </lineage>
</organism>
<sequence>MHARATAHSARSIDRSIGRRKCLSHTCRHATSLAYYSSCHHCAPKHVQHMHMIAAENGFVFECRGSRLGVGAIGEETADERIGGGEGMMRGRCIPGRKRQPQQHK</sequence>
<reference evidence="2" key="3">
    <citation type="journal article" date="2017" name="Nature">
        <title>Genome sequence of the progenitor of the wheat D genome Aegilops tauschii.</title>
        <authorList>
            <person name="Luo M.C."/>
            <person name="Gu Y.Q."/>
            <person name="Puiu D."/>
            <person name="Wang H."/>
            <person name="Twardziok S.O."/>
            <person name="Deal K.R."/>
            <person name="Huo N."/>
            <person name="Zhu T."/>
            <person name="Wang L."/>
            <person name="Wang Y."/>
            <person name="McGuire P.E."/>
            <person name="Liu S."/>
            <person name="Long H."/>
            <person name="Ramasamy R.K."/>
            <person name="Rodriguez J.C."/>
            <person name="Van S.L."/>
            <person name="Yuan L."/>
            <person name="Wang Z."/>
            <person name="Xia Z."/>
            <person name="Xiao L."/>
            <person name="Anderson O.D."/>
            <person name="Ouyang S."/>
            <person name="Liang Y."/>
            <person name="Zimin A.V."/>
            <person name="Pertea G."/>
            <person name="Qi P."/>
            <person name="Bennetzen J.L."/>
            <person name="Dai X."/>
            <person name="Dawson M.W."/>
            <person name="Muller H.G."/>
            <person name="Kugler K."/>
            <person name="Rivarola-Duarte L."/>
            <person name="Spannagl M."/>
            <person name="Mayer K.F.X."/>
            <person name="Lu F.H."/>
            <person name="Bevan M.W."/>
            <person name="Leroy P."/>
            <person name="Li P."/>
            <person name="You F.M."/>
            <person name="Sun Q."/>
            <person name="Liu Z."/>
            <person name="Lyons E."/>
            <person name="Wicker T."/>
            <person name="Salzberg S.L."/>
            <person name="Devos K.M."/>
            <person name="Dvorak J."/>
        </authorList>
    </citation>
    <scope>NUCLEOTIDE SEQUENCE [LARGE SCALE GENOMIC DNA]</scope>
    <source>
        <strain evidence="2">cv. AL8/78</strain>
    </source>
</reference>
<dbReference type="EnsemblPlants" id="AET4Gv20657800.7">
    <property type="protein sequence ID" value="AET4Gv20657800.7"/>
    <property type="gene ID" value="AET4Gv20657800"/>
</dbReference>
<feature type="region of interest" description="Disordered" evidence="1">
    <location>
        <begin position="79"/>
        <end position="105"/>
    </location>
</feature>
<reference evidence="2" key="5">
    <citation type="journal article" date="2021" name="G3 (Bethesda)">
        <title>Aegilops tauschii genome assembly Aet v5.0 features greater sequence contiguity and improved annotation.</title>
        <authorList>
            <person name="Wang L."/>
            <person name="Zhu T."/>
            <person name="Rodriguez J.C."/>
            <person name="Deal K.R."/>
            <person name="Dubcovsky J."/>
            <person name="McGuire P.E."/>
            <person name="Lux T."/>
            <person name="Spannagl M."/>
            <person name="Mayer K.F.X."/>
            <person name="Baldrich P."/>
            <person name="Meyers B.C."/>
            <person name="Huo N."/>
            <person name="Gu Y.Q."/>
            <person name="Zhou H."/>
            <person name="Devos K.M."/>
            <person name="Bennetzen J.L."/>
            <person name="Unver T."/>
            <person name="Budak H."/>
            <person name="Gulick P.J."/>
            <person name="Galiba G."/>
            <person name="Kalapos B."/>
            <person name="Nelson D.R."/>
            <person name="Li P."/>
            <person name="You F.M."/>
            <person name="Luo M.C."/>
            <person name="Dvorak J."/>
        </authorList>
    </citation>
    <scope>NUCLEOTIDE SEQUENCE [LARGE SCALE GENOMIC DNA]</scope>
    <source>
        <strain evidence="2">cv. AL8/78</strain>
    </source>
</reference>
<reference evidence="3" key="2">
    <citation type="journal article" date="2017" name="Nat. Plants">
        <title>The Aegilops tauschii genome reveals multiple impacts of transposons.</title>
        <authorList>
            <person name="Zhao G."/>
            <person name="Zou C."/>
            <person name="Li K."/>
            <person name="Wang K."/>
            <person name="Li T."/>
            <person name="Gao L."/>
            <person name="Zhang X."/>
            <person name="Wang H."/>
            <person name="Yang Z."/>
            <person name="Liu X."/>
            <person name="Jiang W."/>
            <person name="Mao L."/>
            <person name="Kong X."/>
            <person name="Jiao Y."/>
            <person name="Jia J."/>
        </authorList>
    </citation>
    <scope>NUCLEOTIDE SEQUENCE [LARGE SCALE GENOMIC DNA]</scope>
    <source>
        <strain evidence="3">cv. AL8/78</strain>
    </source>
</reference>
<dbReference type="AlphaFoldDB" id="A0A453IS82"/>
<keyword evidence="3" id="KW-1185">Reference proteome</keyword>
<protein>
    <submittedName>
        <fullName evidence="2">Uncharacterized protein</fullName>
    </submittedName>
</protein>
<evidence type="ECO:0000313" key="3">
    <source>
        <dbReference type="Proteomes" id="UP000015105"/>
    </source>
</evidence>